<dbReference type="OrthoDB" id="80401at2157"/>
<dbReference type="Proteomes" id="UP000029661">
    <property type="component" value="Chromosome"/>
</dbReference>
<sequence>MKWQVILLVVLALFGGYLVISSATGLVEPVGRLGFVKLANPDMYPGHVHSKLLAEYAEERNSKCALVVHFAGDSNYRHYKEGDVMIIEMAFIDTNGTGAAGPTDYMDSLKLAIFGVPDGRYKFKADGLTFNSWKEARSYIKKIAGQNGQEGPIPMVWHGTARSGNPIFTQGCGLPLYFYITWQEYGALAAYYYTLKGMVTPYLSLPYRNYELQHASELQYYYTHGMLDYQ</sequence>
<dbReference type="EMBL" id="JADIIL010000033">
    <property type="protein sequence ID" value="MBF4475536.1"/>
    <property type="molecule type" value="Genomic_DNA"/>
</dbReference>
<name>A0A090I5J7_METFO</name>
<protein>
    <submittedName>
        <fullName evidence="2">Uncharacterized protein</fullName>
    </submittedName>
</protein>
<accession>A0A090I5J7</accession>
<dbReference type="Proteomes" id="UP000606900">
    <property type="component" value="Unassembled WGS sequence"/>
</dbReference>
<reference evidence="4" key="4">
    <citation type="submission" date="2020-10" db="EMBL/GenBank/DDBJ databases">
        <title>Dehalococcoides mccartyi of a TCE/Cr reducing biochatode.</title>
        <authorList>
            <person name="Matturro B."/>
        </authorList>
    </citation>
    <scope>NUCLEOTIDE SEQUENCE</scope>
    <source>
        <strain evidence="4">Bin2</strain>
    </source>
</reference>
<dbReference type="KEGG" id="mfc:BRM9_0962"/>
<dbReference type="KEGG" id="mfi:DSM1535_0932"/>
<evidence type="ECO:0000313" key="5">
    <source>
        <dbReference type="Proteomes" id="UP000062768"/>
    </source>
</evidence>
<evidence type="ECO:0000313" key="4">
    <source>
        <dbReference type="EMBL" id="MBF4475536.1"/>
    </source>
</evidence>
<dbReference type="GeneID" id="26740249"/>
<dbReference type="EMBL" id="LN515531">
    <property type="protein sequence ID" value="CEA13285.1"/>
    <property type="molecule type" value="Genomic_DNA"/>
</dbReference>
<organism evidence="2">
    <name type="scientific">Methanobacterium formicicum</name>
    <dbReference type="NCBI Taxonomy" id="2162"/>
    <lineage>
        <taxon>Archaea</taxon>
        <taxon>Methanobacteriati</taxon>
        <taxon>Methanobacteriota</taxon>
        <taxon>Methanomada group</taxon>
        <taxon>Methanobacteria</taxon>
        <taxon>Methanobacteriales</taxon>
        <taxon>Methanobacteriaceae</taxon>
        <taxon>Methanobacterium</taxon>
    </lineage>
</organism>
<dbReference type="PATRIC" id="fig|2162.10.peg.2094"/>
<reference evidence="3" key="3">
    <citation type="submission" date="2014-09" db="EMBL/GenBank/DDBJ databases">
        <authorList>
            <person name="Bishop-Lilly K.A."/>
            <person name="Broomall S.M."/>
            <person name="Chain P.S."/>
            <person name="Chertkov O."/>
            <person name="Coyne S.R."/>
            <person name="Daligault H.E."/>
            <person name="Davenport K.W."/>
            <person name="Erkkila T."/>
            <person name="Frey K.G."/>
            <person name="Gibbons H.S."/>
            <person name="Gu W."/>
            <person name="Jaissle J."/>
            <person name="Johnson S.L."/>
            <person name="Koroleva G.I."/>
            <person name="Ladner J.T."/>
            <person name="Lo C.-C."/>
            <person name="Minogue T.D."/>
            <person name="Munk C."/>
            <person name="Palacios G.F."/>
            <person name="Redden C.L."/>
            <person name="Rosenzweig C.N."/>
            <person name="Scholz M.B."/>
            <person name="Teshima H."/>
            <person name="Xu Y."/>
        </authorList>
    </citation>
    <scope>NUCLEOTIDE SEQUENCE</scope>
    <source>
        <strain evidence="3">Mb9</strain>
    </source>
</reference>
<evidence type="ECO:0000313" key="1">
    <source>
        <dbReference type="EMBL" id="AIS31779.1"/>
    </source>
</evidence>
<evidence type="ECO:0000313" key="3">
    <source>
        <dbReference type="EMBL" id="CEL25643.1"/>
    </source>
</evidence>
<proteinExistence type="predicted"/>
<evidence type="ECO:0000313" key="2">
    <source>
        <dbReference type="EMBL" id="CEA13285.1"/>
    </source>
</evidence>
<dbReference type="RefSeq" id="WP_048072516.1">
    <property type="nucleotide sequence ID" value="NZ_CALCVY010000021.1"/>
</dbReference>
<reference evidence="1" key="1">
    <citation type="submission" date="2013-12" db="EMBL/GenBank/DDBJ databases">
        <title>The complete genome sequence of Methanobacterium sp. BRM9.</title>
        <authorList>
            <consortium name="Pastoral Greenhouse Gas Research Consortium"/>
            <person name="Kelly W.J."/>
            <person name="Leahy S.C."/>
            <person name="Perry R."/>
            <person name="Li D."/>
            <person name="Altermann E."/>
            <person name="Lambie S.C."/>
            <person name="Attwood G.T."/>
        </authorList>
    </citation>
    <scope>NUCLEOTIDE SEQUENCE [LARGE SCALE GENOMIC DNA]</scope>
    <source>
        <strain evidence="1">BRM9</strain>
    </source>
</reference>
<gene>
    <name evidence="1" type="ORF">BRM9_0962</name>
    <name evidence="2" type="ORF">DSM1535_0932</name>
    <name evidence="4" type="ORF">ISP06_08765</name>
    <name evidence="3" type="ORF">MB9_2016</name>
</gene>
<dbReference type="EMBL" id="LN734822">
    <property type="protein sequence ID" value="CEL25643.1"/>
    <property type="molecule type" value="Genomic_DNA"/>
</dbReference>
<reference evidence="2" key="2">
    <citation type="submission" date="2014-08" db="EMBL/GenBank/DDBJ databases">
        <authorList>
            <person name="Wibberg D."/>
        </authorList>
    </citation>
    <scope>NUCLEOTIDE SEQUENCE</scope>
</reference>
<dbReference type="EMBL" id="CP006933">
    <property type="protein sequence ID" value="AIS31779.1"/>
    <property type="molecule type" value="Genomic_DNA"/>
</dbReference>
<dbReference type="Proteomes" id="UP000062768">
    <property type="component" value="Chromosome I"/>
</dbReference>
<dbReference type="AlphaFoldDB" id="A0A090I5J7"/>
<keyword evidence="5" id="KW-1185">Reference proteome</keyword>